<organism evidence="16 17">
    <name type="scientific">Varanus komodoensis</name>
    <name type="common">Komodo dragon</name>
    <dbReference type="NCBI Taxonomy" id="61221"/>
    <lineage>
        <taxon>Eukaryota</taxon>
        <taxon>Metazoa</taxon>
        <taxon>Chordata</taxon>
        <taxon>Craniata</taxon>
        <taxon>Vertebrata</taxon>
        <taxon>Euteleostomi</taxon>
        <taxon>Lepidosauria</taxon>
        <taxon>Squamata</taxon>
        <taxon>Bifurcata</taxon>
        <taxon>Unidentata</taxon>
        <taxon>Episquamata</taxon>
        <taxon>Toxicofera</taxon>
        <taxon>Anguimorpha</taxon>
        <taxon>Paleoanguimorpha</taxon>
        <taxon>Varanoidea</taxon>
        <taxon>Varanidae</taxon>
        <taxon>Varanus</taxon>
    </lineage>
</organism>
<evidence type="ECO:0000256" key="6">
    <source>
        <dbReference type="ARBA" id="ARBA00022801"/>
    </source>
</evidence>
<dbReference type="GO" id="GO:0050185">
    <property type="term" value="F:phosphatidylinositol deacylase activity"/>
    <property type="evidence" value="ECO:0007669"/>
    <property type="project" value="TreeGrafter"/>
</dbReference>
<keyword evidence="10 13" id="KW-0472">Membrane</keyword>
<dbReference type="InterPro" id="IPR012908">
    <property type="entry name" value="PGAP1-ab_dom-like"/>
</dbReference>
<dbReference type="Pfam" id="PF24660">
    <property type="entry name" value="PGAP1_3rd"/>
    <property type="match status" value="1"/>
</dbReference>
<reference evidence="16" key="1">
    <citation type="submission" date="2025-08" db="UniProtKB">
        <authorList>
            <consortium name="Ensembl"/>
        </authorList>
    </citation>
    <scope>IDENTIFICATION</scope>
</reference>
<keyword evidence="4 13" id="KW-0813">Transport</keyword>
<feature type="transmembrane region" description="Helical" evidence="13">
    <location>
        <begin position="547"/>
        <end position="566"/>
    </location>
</feature>
<evidence type="ECO:0000256" key="3">
    <source>
        <dbReference type="ARBA" id="ARBA00015856"/>
    </source>
</evidence>
<keyword evidence="5 13" id="KW-0812">Transmembrane</keyword>
<keyword evidence="7 13" id="KW-0256">Endoplasmic reticulum</keyword>
<evidence type="ECO:0000256" key="10">
    <source>
        <dbReference type="ARBA" id="ARBA00023136"/>
    </source>
</evidence>
<dbReference type="PANTHER" id="PTHR15495:SF7">
    <property type="entry name" value="GPI INOSITOL-DEACYLASE"/>
    <property type="match status" value="1"/>
</dbReference>
<feature type="transmembrane region" description="Helical" evidence="13">
    <location>
        <begin position="598"/>
        <end position="615"/>
    </location>
</feature>
<dbReference type="GO" id="GO:0006505">
    <property type="term" value="P:GPI anchor metabolic process"/>
    <property type="evidence" value="ECO:0007669"/>
    <property type="project" value="TreeGrafter"/>
</dbReference>
<dbReference type="FunFam" id="3.40.50.1820:FF:000026">
    <property type="entry name" value="GPI inositol-deacylase"/>
    <property type="match status" value="1"/>
</dbReference>
<evidence type="ECO:0000259" key="14">
    <source>
        <dbReference type="Pfam" id="PF07819"/>
    </source>
</evidence>
<dbReference type="Ensembl" id="ENSVKKT00000016208.1">
    <property type="protein sequence ID" value="ENSVKKP00000015834.1"/>
    <property type="gene ID" value="ENSVKKG00000010693.1"/>
</dbReference>
<proteinExistence type="inferred from homology"/>
<feature type="domain" description="GPI inositol-deacylase PGAP1-like alpha/beta" evidence="14">
    <location>
        <begin position="84"/>
        <end position="303"/>
    </location>
</feature>
<dbReference type="Gene3D" id="3.40.50.1820">
    <property type="entry name" value="alpha/beta hydrolase"/>
    <property type="match status" value="1"/>
</dbReference>
<keyword evidence="9 13" id="KW-1133">Transmembrane helix</keyword>
<evidence type="ECO:0000259" key="15">
    <source>
        <dbReference type="Pfam" id="PF25140"/>
    </source>
</evidence>
<evidence type="ECO:0000256" key="8">
    <source>
        <dbReference type="ARBA" id="ARBA00022927"/>
    </source>
</evidence>
<dbReference type="Pfam" id="PF07819">
    <property type="entry name" value="PGAP1"/>
    <property type="match status" value="1"/>
</dbReference>
<dbReference type="Pfam" id="PF25140">
    <property type="entry name" value="PGAP1_TMD"/>
    <property type="match status" value="1"/>
</dbReference>
<dbReference type="AlphaFoldDB" id="A0A8D2L282"/>
<evidence type="ECO:0000256" key="12">
    <source>
        <dbReference type="ARBA" id="ARBA00093318"/>
    </source>
</evidence>
<evidence type="ECO:0000256" key="13">
    <source>
        <dbReference type="RuleBase" id="RU365011"/>
    </source>
</evidence>
<dbReference type="GO" id="GO:0005789">
    <property type="term" value="C:endoplasmic reticulum membrane"/>
    <property type="evidence" value="ECO:0007669"/>
    <property type="project" value="UniProtKB-SubCell"/>
</dbReference>
<dbReference type="EC" id="3.1.-.-" evidence="13"/>
<evidence type="ECO:0000256" key="4">
    <source>
        <dbReference type="ARBA" id="ARBA00022448"/>
    </source>
</evidence>
<dbReference type="InterPro" id="IPR039529">
    <property type="entry name" value="PGAP1/BST1"/>
</dbReference>
<keyword evidence="17" id="KW-1185">Reference proteome</keyword>
<dbReference type="PANTHER" id="PTHR15495">
    <property type="entry name" value="NEGATIVE REGULATOR OF VESICLE FORMATION-RELATED"/>
    <property type="match status" value="1"/>
</dbReference>
<name>A0A8D2L282_VARKO</name>
<feature type="transmembrane region" description="Helical" evidence="13">
    <location>
        <begin position="852"/>
        <end position="869"/>
    </location>
</feature>
<evidence type="ECO:0000256" key="11">
    <source>
        <dbReference type="ARBA" id="ARBA00023180"/>
    </source>
</evidence>
<keyword evidence="11" id="KW-0325">Glycoprotein</keyword>
<evidence type="ECO:0000256" key="9">
    <source>
        <dbReference type="ARBA" id="ARBA00022989"/>
    </source>
</evidence>
<feature type="transmembrane region" description="Helical" evidence="13">
    <location>
        <begin position="635"/>
        <end position="654"/>
    </location>
</feature>
<dbReference type="Proteomes" id="UP000694545">
    <property type="component" value="Unplaced"/>
</dbReference>
<evidence type="ECO:0000256" key="7">
    <source>
        <dbReference type="ARBA" id="ARBA00022824"/>
    </source>
</evidence>
<protein>
    <recommendedName>
        <fullName evidence="3 13">GPI inositol-deacylase</fullName>
        <ecNumber evidence="13">3.1.-.-</ecNumber>
    </recommendedName>
</protein>
<dbReference type="InterPro" id="IPR056824">
    <property type="entry name" value="PGAP1_TMD"/>
</dbReference>
<feature type="transmembrane region" description="Helical" evidence="13">
    <location>
        <begin position="767"/>
        <end position="787"/>
    </location>
</feature>
<evidence type="ECO:0000256" key="1">
    <source>
        <dbReference type="ARBA" id="ARBA00004477"/>
    </source>
</evidence>
<evidence type="ECO:0000313" key="17">
    <source>
        <dbReference type="Proteomes" id="UP000694545"/>
    </source>
</evidence>
<feature type="transmembrane region" description="Helical" evidence="13">
    <location>
        <begin position="692"/>
        <end position="717"/>
    </location>
</feature>
<comment type="function">
    <text evidence="12 13">GPI inositol-deacylase that catalyzes the remove of the acyl chain linked to the 2-OH position of inositol ring from the GPI-anchored protein (GPI-AP) in the endoplasmic reticulum. Initiates the post-attachment remodeling phase of GPI-AP biogenesis and participates in endoplasmic reticulum (ER)-to-Golgi transport of GPI-anchored protein.</text>
</comment>
<evidence type="ECO:0000256" key="5">
    <source>
        <dbReference type="ARBA" id="ARBA00022692"/>
    </source>
</evidence>
<dbReference type="GO" id="GO:0015031">
    <property type="term" value="P:protein transport"/>
    <property type="evidence" value="ECO:0007669"/>
    <property type="project" value="UniProtKB-KW"/>
</dbReference>
<dbReference type="InterPro" id="IPR029058">
    <property type="entry name" value="AB_hydrolase_fold"/>
</dbReference>
<dbReference type="SUPFAM" id="SSF53474">
    <property type="entry name" value="alpha/beta-Hydrolases"/>
    <property type="match status" value="1"/>
</dbReference>
<keyword evidence="8 13" id="KW-0653">Protein transport</keyword>
<comment type="subcellular location">
    <subcellularLocation>
        <location evidence="1">Endoplasmic reticulum membrane</location>
        <topology evidence="1">Multi-pass membrane protein</topology>
    </subcellularLocation>
</comment>
<accession>A0A8D2L282</accession>
<keyword evidence="6 13" id="KW-0378">Hydrolase</keyword>
<feature type="domain" description="GPI inositol-deacylase transmembrane" evidence="15">
    <location>
        <begin position="553"/>
        <end position="869"/>
    </location>
</feature>
<dbReference type="GO" id="GO:0006888">
    <property type="term" value="P:endoplasmic reticulum to Golgi vesicle-mediated transport"/>
    <property type="evidence" value="ECO:0007669"/>
    <property type="project" value="TreeGrafter"/>
</dbReference>
<evidence type="ECO:0000256" key="2">
    <source>
        <dbReference type="ARBA" id="ARBA00006931"/>
    </source>
</evidence>
<sequence length="870" mass="98919">MWRTGRVFGAAAAFYGALAALVLLGVRDVLFQYEENRCSMTYMFEYPEYLKIKLPRKISRRYPAYELYLYGEGSYAEENRNLILTGIPVLFLPGNAGSYKQVRSFGSIALRKAEDIDYKYHFDVFSVNFNEELVALYGGSLQRQTRFVHECIKVILKLYKGQVFAPRSVTVVGHSMGGLIARALLTLKNFKTELLNILVTQATPHIAPVMPLDQYLTDFYTAVNHNWIQKAQEIRNLTTLSVAGGFRDYQVRSGLAFLPKLDHQSSALSVVSSAVPRVWASTDHLSVVWCKELILATVRAFLDLIDENTKQITEDPHKRMLILNHHFLRHPAKLFEDISESWNLNPCHSYSNLALKRLWFLICTCLYFNEQESDGKYFTFPLSSHRKSYSHVYCQSSMLVRKGFPCKHTFVCLAFHTVTLKLEDYPSLTYLVLHVPAVSSNKFTLDCEFFNETSRTLQLPVTQLFTFGRFNSLHLTNVKYLKPNVYRLHIPWSHEDSLTLSQVPSSTEISAKLHIAQPENDTTVPLLTIYSSSDCQYEVSKICQKVIRFYGGALPVYIISNILLAYGRQLRSLISTGQCSDFVPALTKAAKPYKVEPIVNIIKFLLGLNWFKGIWNLLFLPELDVVTLSNQDLCFPFISLILFMFGTGIAYWGGMLLDSSIRLSSFLYLVLIRPSGLSLDNCLITRRRLCVAAFMFFLSWTTCGALAIIITYFHYIFKTLEQSSHYSQKEIGKNCGSVGGISEDRTSSSSTTAMDSFADSLKMHTTVINLLTWIVLLSCPSLIYWLKNLRYHSRLDPDPYRSVALVLIAILEILMNTSTTKVKSSKLLKIAVHLPLPCSVAVVAFAPMHLYRIPYFVIIPLFLHALCCIL</sequence>
<comment type="similarity">
    <text evidence="2 13">Belongs to the GPI inositol-deacylase family.</text>
</comment>
<evidence type="ECO:0000313" key="16">
    <source>
        <dbReference type="Ensembl" id="ENSVKKP00000015834.1"/>
    </source>
</evidence>
<reference evidence="16" key="2">
    <citation type="submission" date="2025-09" db="UniProtKB">
        <authorList>
            <consortium name="Ensembl"/>
        </authorList>
    </citation>
    <scope>IDENTIFICATION</scope>
</reference>
<feature type="transmembrane region" description="Helical" evidence="13">
    <location>
        <begin position="827"/>
        <end position="846"/>
    </location>
</feature>